<proteinExistence type="predicted"/>
<evidence type="ECO:0000256" key="1">
    <source>
        <dbReference type="SAM" id="MobiDB-lite"/>
    </source>
</evidence>
<reference evidence="2 3" key="1">
    <citation type="submission" date="2016-12" db="EMBL/GenBank/DDBJ databases">
        <title>The new phylogeny of genus Mycobacterium.</title>
        <authorList>
            <person name="Tortoli E."/>
            <person name="Trovato A."/>
            <person name="Cirillo D.M."/>
        </authorList>
    </citation>
    <scope>NUCLEOTIDE SEQUENCE [LARGE SCALE GENOMIC DNA]</scope>
    <source>
        <strain evidence="2 3">CCUG 66554</strain>
    </source>
</reference>
<evidence type="ECO:0000313" key="2">
    <source>
        <dbReference type="EMBL" id="ORB55324.1"/>
    </source>
</evidence>
<gene>
    <name evidence="2" type="ORF">BST43_15790</name>
</gene>
<dbReference type="AlphaFoldDB" id="A0A1X0J0R3"/>
<protein>
    <submittedName>
        <fullName evidence="2">Uncharacterized protein</fullName>
    </submittedName>
</protein>
<sequence>MYKLLRDQNARTEAAKKPETGIYQLEPTPKPLEPGKFEKSVLLALQGSNVYAGSVPVEEVERRRKKNRHARRARRGNTAAIARQSRLNYAQKRRRRFARGNAYNPLAVES</sequence>
<accession>A0A1X0J0R3</accession>
<name>A0A1X0J0R3_9MYCO</name>
<feature type="region of interest" description="Disordered" evidence="1">
    <location>
        <begin position="60"/>
        <end position="110"/>
    </location>
</feature>
<feature type="compositionally biased region" description="Basic residues" evidence="1">
    <location>
        <begin position="63"/>
        <end position="75"/>
    </location>
</feature>
<organism evidence="2 3">
    <name type="scientific">Mycobacteroides saopaulense</name>
    <dbReference type="NCBI Taxonomy" id="1578165"/>
    <lineage>
        <taxon>Bacteria</taxon>
        <taxon>Bacillati</taxon>
        <taxon>Actinomycetota</taxon>
        <taxon>Actinomycetes</taxon>
        <taxon>Mycobacteriales</taxon>
        <taxon>Mycobacteriaceae</taxon>
        <taxon>Mycobacteroides</taxon>
    </lineage>
</organism>
<dbReference type="EMBL" id="MVII01000019">
    <property type="protein sequence ID" value="ORB55324.1"/>
    <property type="molecule type" value="Genomic_DNA"/>
</dbReference>
<dbReference type="Proteomes" id="UP000192434">
    <property type="component" value="Unassembled WGS sequence"/>
</dbReference>
<evidence type="ECO:0000313" key="3">
    <source>
        <dbReference type="Proteomes" id="UP000192434"/>
    </source>
</evidence>
<comment type="caution">
    <text evidence="2">The sequence shown here is derived from an EMBL/GenBank/DDBJ whole genome shotgun (WGS) entry which is preliminary data.</text>
</comment>